<proteinExistence type="predicted"/>
<evidence type="ECO:0000256" key="2">
    <source>
        <dbReference type="SAM" id="Phobius"/>
    </source>
</evidence>
<keyword evidence="2" id="KW-0812">Transmembrane</keyword>
<evidence type="ECO:0000256" key="1">
    <source>
        <dbReference type="ARBA" id="ARBA00022729"/>
    </source>
</evidence>
<keyword evidence="1" id="KW-0732">Signal</keyword>
<dbReference type="Proteomes" id="UP001602089">
    <property type="component" value="Unassembled WGS sequence"/>
</dbReference>
<dbReference type="InterPro" id="IPR036435">
    <property type="entry name" value="Leukocidin/porin_MspA_sf"/>
</dbReference>
<dbReference type="InterPro" id="IPR015286">
    <property type="entry name" value="Porin_fam_mycobact-type"/>
</dbReference>
<accession>A0ABW6TCK0</accession>
<keyword evidence="2" id="KW-1133">Transmembrane helix</keyword>
<evidence type="ECO:0000313" key="3">
    <source>
        <dbReference type="EMBL" id="MFF4023886.1"/>
    </source>
</evidence>
<dbReference type="Pfam" id="PF09203">
    <property type="entry name" value="MspA"/>
    <property type="match status" value="1"/>
</dbReference>
<dbReference type="Gene3D" id="2.60.40.1650">
    <property type="entry name" value="Porin MspA (Ig-like beta-sandwich domain)"/>
    <property type="match status" value="2"/>
</dbReference>
<sequence length="226" mass="23070">MPGHDPAPAENSRQEQVRMRSFAVAFPCLVAATLVAGTFGTASADPVADTSREVVTDDGWQVRVSKVAENLDRVPNLAESPFTREGFVGLKAIADITGHGRVPVDSGSVTVGYQIGCQVDVSNGMTVGLSAAIGPNVGISVGGVNAGGSALAIPSVSFSPKPGTITTVPLGTKQLTGAHASITVDQVQIKVDACMGPVSLRSYAAVSTSTADADTYVAVYGDPIWL</sequence>
<gene>
    <name evidence="3" type="ORF">ACFYY5_13685</name>
</gene>
<keyword evidence="2" id="KW-0472">Membrane</keyword>
<dbReference type="RefSeq" id="WP_228816288.1">
    <property type="nucleotide sequence ID" value="NZ_JADLPS010000001.1"/>
</dbReference>
<reference evidence="3 4" key="1">
    <citation type="submission" date="2024-10" db="EMBL/GenBank/DDBJ databases">
        <title>The Natural Products Discovery Center: Release of the First 8490 Sequenced Strains for Exploring Actinobacteria Biosynthetic Diversity.</title>
        <authorList>
            <person name="Kalkreuter E."/>
            <person name="Kautsar S.A."/>
            <person name="Yang D."/>
            <person name="Bader C.D."/>
            <person name="Teijaro C.N."/>
            <person name="Fluegel L."/>
            <person name="Davis C.M."/>
            <person name="Simpson J.R."/>
            <person name="Lauterbach L."/>
            <person name="Steele A.D."/>
            <person name="Gui C."/>
            <person name="Meng S."/>
            <person name="Li G."/>
            <person name="Viehrig K."/>
            <person name="Ye F."/>
            <person name="Su P."/>
            <person name="Kiefer A.F."/>
            <person name="Nichols A."/>
            <person name="Cepeda A.J."/>
            <person name="Yan W."/>
            <person name="Fan B."/>
            <person name="Jiang Y."/>
            <person name="Adhikari A."/>
            <person name="Zheng C.-J."/>
            <person name="Schuster L."/>
            <person name="Cowan T.M."/>
            <person name="Smanski M.J."/>
            <person name="Chevrette M.G."/>
            <person name="De Carvalho L.P.S."/>
            <person name="Shen B."/>
        </authorList>
    </citation>
    <scope>NUCLEOTIDE SEQUENCE [LARGE SCALE GENOMIC DNA]</scope>
    <source>
        <strain evidence="3 4">NPDC001867</strain>
    </source>
</reference>
<keyword evidence="4" id="KW-1185">Reference proteome</keyword>
<feature type="transmembrane region" description="Helical" evidence="2">
    <location>
        <begin position="21"/>
        <end position="42"/>
    </location>
</feature>
<protein>
    <submittedName>
        <fullName evidence="3">MspA family porin</fullName>
    </submittedName>
</protein>
<dbReference type="EMBL" id="JBIATK010000004">
    <property type="protein sequence ID" value="MFF4023886.1"/>
    <property type="molecule type" value="Genomic_DNA"/>
</dbReference>
<dbReference type="SUPFAM" id="SSF56959">
    <property type="entry name" value="Leukocidin-like"/>
    <property type="match status" value="1"/>
</dbReference>
<comment type="caution">
    <text evidence="3">The sequence shown here is derived from an EMBL/GenBank/DDBJ whole genome shotgun (WGS) entry which is preliminary data.</text>
</comment>
<evidence type="ECO:0000313" key="4">
    <source>
        <dbReference type="Proteomes" id="UP001602089"/>
    </source>
</evidence>
<organism evidence="3 4">
    <name type="scientific">Nocardia elegans</name>
    <dbReference type="NCBI Taxonomy" id="300029"/>
    <lineage>
        <taxon>Bacteria</taxon>
        <taxon>Bacillati</taxon>
        <taxon>Actinomycetota</taxon>
        <taxon>Actinomycetes</taxon>
        <taxon>Mycobacteriales</taxon>
        <taxon>Nocardiaceae</taxon>
        <taxon>Nocardia</taxon>
    </lineage>
</organism>
<name>A0ABW6TCK0_9NOCA</name>